<dbReference type="EMBL" id="LUKF01000017">
    <property type="protein sequence ID" value="KYG61158.1"/>
    <property type="molecule type" value="Genomic_DNA"/>
</dbReference>
<evidence type="ECO:0000313" key="2">
    <source>
        <dbReference type="EMBL" id="KYG61158.1"/>
    </source>
</evidence>
<evidence type="ECO:0008006" key="4">
    <source>
        <dbReference type="Google" id="ProtNLM"/>
    </source>
</evidence>
<dbReference type="AlphaFoldDB" id="A0A150WEC8"/>
<name>A0A150WEC8_BDEBC</name>
<feature type="coiled-coil region" evidence="1">
    <location>
        <begin position="210"/>
        <end position="237"/>
    </location>
</feature>
<comment type="caution">
    <text evidence="2">The sequence shown here is derived from an EMBL/GenBank/DDBJ whole genome shotgun (WGS) entry which is preliminary data.</text>
</comment>
<organism evidence="2 3">
    <name type="scientific">Bdellovibrio bacteriovorus</name>
    <dbReference type="NCBI Taxonomy" id="959"/>
    <lineage>
        <taxon>Bacteria</taxon>
        <taxon>Pseudomonadati</taxon>
        <taxon>Bdellovibrionota</taxon>
        <taxon>Bdellovibrionia</taxon>
        <taxon>Bdellovibrionales</taxon>
        <taxon>Pseudobdellovibrionaceae</taxon>
        <taxon>Bdellovibrio</taxon>
    </lineage>
</organism>
<keyword evidence="1" id="KW-0175">Coiled coil</keyword>
<gene>
    <name evidence="2" type="ORF">AZI85_09405</name>
</gene>
<proteinExistence type="predicted"/>
<reference evidence="2 3" key="1">
    <citation type="submission" date="2016-03" db="EMBL/GenBank/DDBJ databases">
        <authorList>
            <person name="Ploux O."/>
        </authorList>
    </citation>
    <scope>NUCLEOTIDE SEQUENCE [LARGE SCALE GENOMIC DNA]</scope>
    <source>
        <strain evidence="2 3">BER2</strain>
    </source>
</reference>
<protein>
    <recommendedName>
        <fullName evidence="4">FecR protein domain-containing protein</fullName>
    </recommendedName>
</protein>
<sequence length="245" mass="28255">MKKLFRVLIFIMAFQMEVRVRASGDVLQQPSECLKSKETCALQVTGKALHYSSESLRIHAKDGSTLVRLAPDQWRFVNGAVWMEKSKNVELETLYGTLKATQGQYFVVDQGSKVLIRNMDATLSVTLRDGKTLNLPEGFEFWISGVNSKGQTDYGMIQPVDMKSHLPLWNSMYEGSKKDFIAMVSHLRENWGDLTEKSALIYKNVVEREIASEKQKERAEQARKARIEAERQEMKRLYHQRVFER</sequence>
<accession>A0A150WEC8</accession>
<dbReference type="Proteomes" id="UP000075391">
    <property type="component" value="Unassembled WGS sequence"/>
</dbReference>
<dbReference type="OrthoDB" id="5293448at2"/>
<evidence type="ECO:0000313" key="3">
    <source>
        <dbReference type="Proteomes" id="UP000075391"/>
    </source>
</evidence>
<dbReference type="RefSeq" id="WP_063244529.1">
    <property type="nucleotide sequence ID" value="NZ_LUKF01000017.1"/>
</dbReference>
<evidence type="ECO:0000256" key="1">
    <source>
        <dbReference type="SAM" id="Coils"/>
    </source>
</evidence>